<comment type="caution">
    <text evidence="7">The sequence shown here is derived from an EMBL/GenBank/DDBJ whole genome shotgun (WGS) entry which is preliminary data.</text>
</comment>
<evidence type="ECO:0000256" key="2">
    <source>
        <dbReference type="ARBA" id="ARBA00022475"/>
    </source>
</evidence>
<feature type="transmembrane region" description="Helical" evidence="6">
    <location>
        <begin position="476"/>
        <end position="496"/>
    </location>
</feature>
<feature type="transmembrane region" description="Helical" evidence="6">
    <location>
        <begin position="60"/>
        <end position="84"/>
    </location>
</feature>
<comment type="subcellular location">
    <subcellularLocation>
        <location evidence="1">Cell membrane</location>
        <topology evidence="1">Multi-pass membrane protein</topology>
    </subcellularLocation>
</comment>
<evidence type="ECO:0000256" key="6">
    <source>
        <dbReference type="SAM" id="Phobius"/>
    </source>
</evidence>
<feature type="transmembrane region" description="Helical" evidence="6">
    <location>
        <begin position="389"/>
        <end position="408"/>
    </location>
</feature>
<evidence type="ECO:0000313" key="7">
    <source>
        <dbReference type="EMBL" id="RAJ73487.1"/>
    </source>
</evidence>
<feature type="transmembrane region" description="Helical" evidence="6">
    <location>
        <begin position="450"/>
        <end position="470"/>
    </location>
</feature>
<feature type="transmembrane region" description="Helical" evidence="6">
    <location>
        <begin position="178"/>
        <end position="198"/>
    </location>
</feature>
<feature type="transmembrane region" description="Helical" evidence="6">
    <location>
        <begin position="105"/>
        <end position="124"/>
    </location>
</feature>
<evidence type="ECO:0000256" key="4">
    <source>
        <dbReference type="ARBA" id="ARBA00022989"/>
    </source>
</evidence>
<feature type="transmembrane region" description="Helical" evidence="6">
    <location>
        <begin position="29"/>
        <end position="54"/>
    </location>
</feature>
<evidence type="ECO:0000256" key="3">
    <source>
        <dbReference type="ARBA" id="ARBA00022692"/>
    </source>
</evidence>
<dbReference type="Proteomes" id="UP000249819">
    <property type="component" value="Unassembled WGS sequence"/>
</dbReference>
<keyword evidence="2" id="KW-1003">Cell membrane</keyword>
<feature type="transmembrane region" description="Helical" evidence="6">
    <location>
        <begin position="414"/>
        <end position="438"/>
    </location>
</feature>
<feature type="transmembrane region" description="Helical" evidence="6">
    <location>
        <begin position="144"/>
        <end position="166"/>
    </location>
</feature>
<evidence type="ECO:0000256" key="1">
    <source>
        <dbReference type="ARBA" id="ARBA00004651"/>
    </source>
</evidence>
<keyword evidence="8" id="KW-1185">Reference proteome</keyword>
<keyword evidence="4 6" id="KW-1133">Transmembrane helix</keyword>
<gene>
    <name evidence="7" type="ORF">CLV59_11340</name>
</gene>
<dbReference type="PANTHER" id="PTHR30250:SF11">
    <property type="entry name" value="O-ANTIGEN TRANSPORTER-RELATED"/>
    <property type="match status" value="1"/>
</dbReference>
<dbReference type="EMBL" id="QLMA01000013">
    <property type="protein sequence ID" value="RAJ73487.1"/>
    <property type="molecule type" value="Genomic_DNA"/>
</dbReference>
<evidence type="ECO:0000256" key="5">
    <source>
        <dbReference type="ARBA" id="ARBA00023136"/>
    </source>
</evidence>
<proteinExistence type="predicted"/>
<keyword evidence="3 6" id="KW-0812">Transmembrane</keyword>
<keyword evidence="5 6" id="KW-0472">Membrane</keyword>
<dbReference type="InterPro" id="IPR050833">
    <property type="entry name" value="Poly_Biosynth_Transport"/>
</dbReference>
<dbReference type="AlphaFoldDB" id="A0A327VJJ4"/>
<reference evidence="7 8" key="1">
    <citation type="submission" date="2018-06" db="EMBL/GenBank/DDBJ databases">
        <title>Genomic Encyclopedia of Archaeal and Bacterial Type Strains, Phase II (KMG-II): from individual species to whole genera.</title>
        <authorList>
            <person name="Goeker M."/>
        </authorList>
    </citation>
    <scope>NUCLEOTIDE SEQUENCE [LARGE SCALE GENOMIC DNA]</scope>
    <source>
        <strain evidence="7 8">DSM 29821</strain>
    </source>
</reference>
<feature type="transmembrane region" description="Helical" evidence="6">
    <location>
        <begin position="357"/>
        <end position="377"/>
    </location>
</feature>
<evidence type="ECO:0000313" key="8">
    <source>
        <dbReference type="Proteomes" id="UP000249819"/>
    </source>
</evidence>
<organism evidence="7 8">
    <name type="scientific">Chitinophaga dinghuensis</name>
    <dbReference type="NCBI Taxonomy" id="1539050"/>
    <lineage>
        <taxon>Bacteria</taxon>
        <taxon>Pseudomonadati</taxon>
        <taxon>Bacteroidota</taxon>
        <taxon>Chitinophagia</taxon>
        <taxon>Chitinophagales</taxon>
        <taxon>Chitinophagaceae</taxon>
        <taxon>Chitinophaga</taxon>
    </lineage>
</organism>
<feature type="transmembrane region" description="Helical" evidence="6">
    <location>
        <begin position="320"/>
        <end position="342"/>
    </location>
</feature>
<sequence>MHIFPDIATFVIFAGLQHKYMGIVRKQSLYSSISIYIGFAFGAFNLLVLMPHIFNKEQIGLTRVLIDIATLLATVASLGAVPVINKFFPFYQDYLTPKKNDLPKITIFVSALGYLLFLLFAWIFHDLIVRKFSGNSKLLIDYFYALYPLTLCILVYNMLEGFAWGLHKTIASNFWKEAGLRIVSTVILVIFGVAQLNFKLYIDLFSVPYAMAAVALLIVIWKTGELKIVGGFSSVTRRLGKRMVTFSSYVFTSHVFTLLRKMNDVLIITSVKGLAQAGLFSYATFVVNFMEVPQRSMYAITTPILATAWKNKDMAKIAELYTKSSITLSIVGMGIFGAIWLSTNNLVLFLGHGWEDISSVVFVLGIARMVDLVTGVNNQIIQTSNYWRFDFVCSILLVVLSITLNYFFVQRWDITGAAYADLITVTIFNLIRYCFIWFRFGVQPFSWKTLWVLLIGAAAILIVRQLPFMLNIYVDTIIRSGLYVLIFGASVIMANLSEDVNIMWNNLKAKVIRK</sequence>
<protein>
    <submittedName>
        <fullName evidence="7">O-antigen/teichoic acid export membrane protein</fullName>
    </submittedName>
</protein>
<dbReference type="GO" id="GO:0005886">
    <property type="term" value="C:plasma membrane"/>
    <property type="evidence" value="ECO:0007669"/>
    <property type="project" value="UniProtKB-SubCell"/>
</dbReference>
<dbReference type="PANTHER" id="PTHR30250">
    <property type="entry name" value="PST FAMILY PREDICTED COLANIC ACID TRANSPORTER"/>
    <property type="match status" value="1"/>
</dbReference>
<accession>A0A327VJJ4</accession>
<name>A0A327VJJ4_9BACT</name>